<dbReference type="AlphaFoldDB" id="A0A9P0A8E4"/>
<comment type="similarity">
    <text evidence="1">Belongs to the UPF0415 family.</text>
</comment>
<name>A0A9P0A8E4_BEMTA</name>
<evidence type="ECO:0000259" key="3">
    <source>
        <dbReference type="Pfam" id="PF18474"/>
    </source>
</evidence>
<evidence type="ECO:0000256" key="1">
    <source>
        <dbReference type="ARBA" id="ARBA00006588"/>
    </source>
</evidence>
<reference evidence="4" key="1">
    <citation type="submission" date="2021-12" db="EMBL/GenBank/DDBJ databases">
        <authorList>
            <person name="King R."/>
        </authorList>
    </citation>
    <scope>NUCLEOTIDE SEQUENCE</scope>
</reference>
<proteinExistence type="inferred from homology"/>
<evidence type="ECO:0000313" key="5">
    <source>
        <dbReference type="Proteomes" id="UP001152759"/>
    </source>
</evidence>
<organism evidence="4 5">
    <name type="scientific">Bemisia tabaci</name>
    <name type="common">Sweetpotato whitefly</name>
    <name type="synonym">Aleurodes tabaci</name>
    <dbReference type="NCBI Taxonomy" id="7038"/>
    <lineage>
        <taxon>Eukaryota</taxon>
        <taxon>Metazoa</taxon>
        <taxon>Ecdysozoa</taxon>
        <taxon>Arthropoda</taxon>
        <taxon>Hexapoda</taxon>
        <taxon>Insecta</taxon>
        <taxon>Pterygota</taxon>
        <taxon>Neoptera</taxon>
        <taxon>Paraneoptera</taxon>
        <taxon>Hemiptera</taxon>
        <taxon>Sternorrhyncha</taxon>
        <taxon>Aleyrodoidea</taxon>
        <taxon>Aleyrodidae</taxon>
        <taxon>Aleyrodinae</taxon>
        <taxon>Bemisia</taxon>
    </lineage>
</organism>
<keyword evidence="5" id="KW-1185">Reference proteome</keyword>
<dbReference type="Pfam" id="PF18474">
    <property type="entry name" value="DUF5614"/>
    <property type="match status" value="1"/>
</dbReference>
<evidence type="ECO:0008006" key="6">
    <source>
        <dbReference type="Google" id="ProtNLM"/>
    </source>
</evidence>
<dbReference type="KEGG" id="btab:109044289"/>
<dbReference type="InterPro" id="IPR010733">
    <property type="entry name" value="DUF1308"/>
</dbReference>
<feature type="domain" description="DUF5614" evidence="3">
    <location>
        <begin position="21"/>
        <end position="202"/>
    </location>
</feature>
<sequence>MSCDDELRLNFEDLIQKGNRLVDALSEDQLVNIVGASKLKRKVKQEISFLTKVLQKNLMKKEHVLCSNLHHLEAVVNKIQQTSNIFAISKTFQFTDESKTVKKINVDIVTEDGTKWIKIKSRNPKAITQIATGDSSFGQKSMIDQAIEYLQCADQNPAMFQAPKICIHFAQGVEATLSNILKNMNIDVSGNIISQQLDTGSSFDELTSTSIVSHTDLQNRRSESEQISRDIQKLNLDVSTMIAYVSSLTNGGSDHLFHDPLLNQQAEWERRRPVKPILDALFQGKTLIACQNAVDDFKTIVETMAGDEETRRAQNLINSIQVVPNTPTAKAMALEKRGKIKTRSINIFGTGDSLGAMTVTANNGFIRSAQSQGMDFVTYVHESRALTENKEIRCDDERS</sequence>
<accession>A0A9P0A8E4</accession>
<dbReference type="PANTHER" id="PTHR13379">
    <property type="entry name" value="UNCHARACTERIZED DUF1308"/>
    <property type="match status" value="1"/>
</dbReference>
<gene>
    <name evidence="4" type="ORF">BEMITA_LOCUS5472</name>
</gene>
<protein>
    <recommendedName>
        <fullName evidence="6">DUF1308 domain-containing protein</fullName>
    </recommendedName>
</protein>
<evidence type="ECO:0000259" key="2">
    <source>
        <dbReference type="Pfam" id="PF07000"/>
    </source>
</evidence>
<feature type="domain" description="DUF1308" evidence="2">
    <location>
        <begin position="234"/>
        <end position="393"/>
    </location>
</feature>
<evidence type="ECO:0000313" key="4">
    <source>
        <dbReference type="EMBL" id="CAH0386342.1"/>
    </source>
</evidence>
<dbReference type="Pfam" id="PF07000">
    <property type="entry name" value="DUF1308"/>
    <property type="match status" value="1"/>
</dbReference>
<dbReference type="EMBL" id="OU963864">
    <property type="protein sequence ID" value="CAH0386342.1"/>
    <property type="molecule type" value="Genomic_DNA"/>
</dbReference>
<dbReference type="InterPro" id="IPR041076">
    <property type="entry name" value="DUF5614"/>
</dbReference>
<dbReference type="PANTHER" id="PTHR13379:SF0">
    <property type="entry name" value="UPF0415 PROTEIN C7ORF25"/>
    <property type="match status" value="1"/>
</dbReference>
<dbReference type="Proteomes" id="UP001152759">
    <property type="component" value="Chromosome 3"/>
</dbReference>